<gene>
    <name evidence="2" type="ORF">DEA61_01580</name>
</gene>
<dbReference type="EMBL" id="DOLB01000036">
    <property type="protein sequence ID" value="HBT48556.1"/>
    <property type="molecule type" value="Genomic_DNA"/>
</dbReference>
<evidence type="ECO:0000256" key="1">
    <source>
        <dbReference type="SAM" id="Phobius"/>
    </source>
</evidence>
<dbReference type="AlphaFoldDB" id="A0A357VK02"/>
<organism evidence="2 3">
    <name type="scientific">Caldanaerobacter subterraneus</name>
    <dbReference type="NCBI Taxonomy" id="911092"/>
    <lineage>
        <taxon>Bacteria</taxon>
        <taxon>Bacillati</taxon>
        <taxon>Bacillota</taxon>
        <taxon>Clostridia</taxon>
        <taxon>Thermoanaerobacterales</taxon>
        <taxon>Thermoanaerobacteraceae</taxon>
        <taxon>Caldanaerobacter</taxon>
    </lineage>
</organism>
<feature type="non-terminal residue" evidence="2">
    <location>
        <position position="74"/>
    </location>
</feature>
<name>A0A357VK02_9THEO</name>
<sequence>MMNYIWFFMIAVGVFVGMANGKMSEVSRAIIDSAQSAVTISIGLLGVMALWLGIMKIAEKSGLMDIVAKVLKPV</sequence>
<keyword evidence="1" id="KW-1133">Transmembrane helix</keyword>
<protein>
    <submittedName>
        <fullName evidence="2">Nucleoside recognition protein</fullName>
    </submittedName>
</protein>
<accession>A0A357VK02</accession>
<feature type="transmembrane region" description="Helical" evidence="1">
    <location>
        <begin position="37"/>
        <end position="54"/>
    </location>
</feature>
<proteinExistence type="predicted"/>
<comment type="caution">
    <text evidence="2">The sequence shown here is derived from an EMBL/GenBank/DDBJ whole genome shotgun (WGS) entry which is preliminary data.</text>
</comment>
<evidence type="ECO:0000313" key="3">
    <source>
        <dbReference type="Proteomes" id="UP000264445"/>
    </source>
</evidence>
<keyword evidence="1" id="KW-0472">Membrane</keyword>
<reference evidence="2 3" key="1">
    <citation type="journal article" date="2018" name="Nat. Biotechnol.">
        <title>A standardized bacterial taxonomy based on genome phylogeny substantially revises the tree of life.</title>
        <authorList>
            <person name="Parks D.H."/>
            <person name="Chuvochina M."/>
            <person name="Waite D.W."/>
            <person name="Rinke C."/>
            <person name="Skarshewski A."/>
            <person name="Chaumeil P.A."/>
            <person name="Hugenholtz P."/>
        </authorList>
    </citation>
    <scope>NUCLEOTIDE SEQUENCE [LARGE SCALE GENOMIC DNA]</scope>
    <source>
        <strain evidence="2">UBA12544</strain>
    </source>
</reference>
<keyword evidence="1" id="KW-0812">Transmembrane</keyword>
<evidence type="ECO:0000313" key="2">
    <source>
        <dbReference type="EMBL" id="HBT48556.1"/>
    </source>
</evidence>
<dbReference type="Proteomes" id="UP000264445">
    <property type="component" value="Unassembled WGS sequence"/>
</dbReference>